<reference evidence="1 2" key="1">
    <citation type="submission" date="2019-03" db="EMBL/GenBank/DDBJ databases">
        <title>Genomic Encyclopedia of Type Strains, Phase IV (KMG-IV): sequencing the most valuable type-strain genomes for metagenomic binning, comparative biology and taxonomic classification.</title>
        <authorList>
            <person name="Goeker M."/>
        </authorList>
    </citation>
    <scope>NUCLEOTIDE SEQUENCE [LARGE SCALE GENOMIC DNA]</scope>
    <source>
        <strain evidence="1 2">DSM 46831</strain>
    </source>
</reference>
<proteinExistence type="predicted"/>
<dbReference type="GO" id="GO:0016740">
    <property type="term" value="F:transferase activity"/>
    <property type="evidence" value="ECO:0007669"/>
    <property type="project" value="UniProtKB-KW"/>
</dbReference>
<protein>
    <submittedName>
        <fullName evidence="1">Glycosyl transferase family 2</fullName>
    </submittedName>
</protein>
<evidence type="ECO:0000313" key="2">
    <source>
        <dbReference type="Proteomes" id="UP000294746"/>
    </source>
</evidence>
<name>A0A4R2REL1_9BACL</name>
<dbReference type="Proteomes" id="UP000294746">
    <property type="component" value="Unassembled WGS sequence"/>
</dbReference>
<comment type="caution">
    <text evidence="1">The sequence shown here is derived from an EMBL/GenBank/DDBJ whole genome shotgun (WGS) entry which is preliminary data.</text>
</comment>
<keyword evidence="1" id="KW-0808">Transferase</keyword>
<dbReference type="EMBL" id="SLXV01000074">
    <property type="protein sequence ID" value="TCP60467.1"/>
    <property type="molecule type" value="Genomic_DNA"/>
</dbReference>
<sequence>MKMTVIAHFYNEEYLLPWWLMHHTKIFDHGILINKGSTDKSVEICKKYAPHWEVRHSDTGSFFDVFQTDHEVMKAETEAIGWKMVLNITEFLCFADKDQFLHSLSRLGSQMYFIEGIFMVDHPNERHKELTYERPLVEQKYHGYLLEQLRWHYIGSNTRGRFIHCHSHGSYVPGRHSSGHSSIPYPSHAFILWFGYSPWNEEIIQRKLQIGPTLAPHPSAGIHHRVDRNQLETWYTEISQRTTDLRLTNEYNGMFPHFGGVK</sequence>
<keyword evidence="2" id="KW-1185">Reference proteome</keyword>
<accession>A0A4R2REL1</accession>
<gene>
    <name evidence="1" type="ORF">EDD57_1744</name>
</gene>
<dbReference type="AlphaFoldDB" id="A0A4R2REL1"/>
<evidence type="ECO:0000313" key="1">
    <source>
        <dbReference type="EMBL" id="TCP60467.1"/>
    </source>
</evidence>
<organism evidence="1 2">
    <name type="scientific">Baia soyae</name>
    <dbReference type="NCBI Taxonomy" id="1544746"/>
    <lineage>
        <taxon>Bacteria</taxon>
        <taxon>Bacillati</taxon>
        <taxon>Bacillota</taxon>
        <taxon>Bacilli</taxon>
        <taxon>Bacillales</taxon>
        <taxon>Thermoactinomycetaceae</taxon>
        <taxon>Baia</taxon>
    </lineage>
</organism>
<dbReference type="Pfam" id="PF13704">
    <property type="entry name" value="Glyco_tranf_2_4"/>
    <property type="match status" value="1"/>
</dbReference>